<dbReference type="Proteomes" id="UP000295132">
    <property type="component" value="Unassembled WGS sequence"/>
</dbReference>
<proteinExistence type="predicted"/>
<evidence type="ECO:0000313" key="3">
    <source>
        <dbReference type="Proteomes" id="UP000295132"/>
    </source>
</evidence>
<reference evidence="2 3" key="1">
    <citation type="submission" date="2019-03" db="EMBL/GenBank/DDBJ databases">
        <title>Bacillus niacini sp. nov. a Nicotinate-Metabolizing Mesophile Isolated from Soil.</title>
        <authorList>
            <person name="Zhang G."/>
        </authorList>
    </citation>
    <scope>NUCLEOTIDE SEQUENCE [LARGE SCALE GENOMIC DNA]</scope>
    <source>
        <strain evidence="2 3">WN066</strain>
    </source>
</reference>
<dbReference type="EMBL" id="JAVGVR010000001">
    <property type="protein sequence ID" value="MDQ6595719.1"/>
    <property type="molecule type" value="Genomic_DNA"/>
</dbReference>
<organism evidence="2 3">
    <name type="scientific">Bacillus salipaludis</name>
    <dbReference type="NCBI Taxonomy" id="2547811"/>
    <lineage>
        <taxon>Bacteria</taxon>
        <taxon>Bacillati</taxon>
        <taxon>Bacillota</taxon>
        <taxon>Bacilli</taxon>
        <taxon>Bacillales</taxon>
        <taxon>Bacillaceae</taxon>
        <taxon>Bacillus</taxon>
    </lineage>
</organism>
<evidence type="ECO:0000313" key="2">
    <source>
        <dbReference type="EMBL" id="TDK59938.1"/>
    </source>
</evidence>
<dbReference type="Proteomes" id="UP001178888">
    <property type="component" value="Unassembled WGS sequence"/>
</dbReference>
<keyword evidence="4" id="KW-1185">Reference proteome</keyword>
<dbReference type="EMBL" id="SMYO01000008">
    <property type="protein sequence ID" value="TDK59938.1"/>
    <property type="molecule type" value="Genomic_DNA"/>
</dbReference>
<name>A0A4R5VP24_9BACI</name>
<accession>A0A4R5VP24</accession>
<evidence type="ECO:0000313" key="4">
    <source>
        <dbReference type="Proteomes" id="UP001178888"/>
    </source>
</evidence>
<evidence type="ECO:0000313" key="1">
    <source>
        <dbReference type="EMBL" id="MDQ6595719.1"/>
    </source>
</evidence>
<protein>
    <submittedName>
        <fullName evidence="2">Uncharacterized protein</fullName>
    </submittedName>
</protein>
<dbReference type="RefSeq" id="WP_133336760.1">
    <property type="nucleotide sequence ID" value="NZ_JARMCE010000030.1"/>
</dbReference>
<dbReference type="AlphaFoldDB" id="A0A4R5VP24"/>
<sequence>MSELEPLEYPTGTAIRDYDIIEITKTTEGYEVFLDINLDSGYSLTGTKLEITDEDLTGYETNEVEEAIKYALGFFEESLS</sequence>
<comment type="caution">
    <text evidence="2">The sequence shown here is derived from an EMBL/GenBank/DDBJ whole genome shotgun (WGS) entry which is preliminary data.</text>
</comment>
<gene>
    <name evidence="2" type="ORF">E2K98_18675</name>
    <name evidence="1" type="ORF">RCG21_04820</name>
</gene>
<reference evidence="1" key="2">
    <citation type="submission" date="2023-08" db="EMBL/GenBank/DDBJ databases">
        <title>Nitrogen cycling bacteria in agricultural field soils.</title>
        <authorList>
            <person name="Jang J."/>
        </authorList>
    </citation>
    <scope>NUCLEOTIDE SEQUENCE</scope>
    <source>
        <strain evidence="1">PS3-36</strain>
    </source>
</reference>